<evidence type="ECO:0000313" key="2">
    <source>
        <dbReference type="EMBL" id="CAI8602511.1"/>
    </source>
</evidence>
<reference evidence="2 3" key="1">
    <citation type="submission" date="2023-01" db="EMBL/GenBank/DDBJ databases">
        <authorList>
            <person name="Kreplak J."/>
        </authorList>
    </citation>
    <scope>NUCLEOTIDE SEQUENCE [LARGE SCALE GENOMIC DNA]</scope>
</reference>
<dbReference type="Proteomes" id="UP001157006">
    <property type="component" value="Chromosome 3"/>
</dbReference>
<evidence type="ECO:0000256" key="1">
    <source>
        <dbReference type="SAM" id="MobiDB-lite"/>
    </source>
</evidence>
<accession>A0AAV0ZXX9</accession>
<dbReference type="EMBL" id="OX451738">
    <property type="protein sequence ID" value="CAI8602511.1"/>
    <property type="molecule type" value="Genomic_DNA"/>
</dbReference>
<feature type="region of interest" description="Disordered" evidence="1">
    <location>
        <begin position="110"/>
        <end position="131"/>
    </location>
</feature>
<protein>
    <submittedName>
        <fullName evidence="2">Uncharacterized protein</fullName>
    </submittedName>
</protein>
<gene>
    <name evidence="2" type="ORF">VFH_III043640</name>
</gene>
<keyword evidence="3" id="KW-1185">Reference proteome</keyword>
<feature type="compositionally biased region" description="Acidic residues" evidence="1">
    <location>
        <begin position="53"/>
        <end position="64"/>
    </location>
</feature>
<proteinExistence type="predicted"/>
<dbReference type="AlphaFoldDB" id="A0AAV0ZXX9"/>
<evidence type="ECO:0000313" key="3">
    <source>
        <dbReference type="Proteomes" id="UP001157006"/>
    </source>
</evidence>
<feature type="region of interest" description="Disordered" evidence="1">
    <location>
        <begin position="38"/>
        <end position="67"/>
    </location>
</feature>
<feature type="compositionally biased region" description="Basic and acidic residues" evidence="1">
    <location>
        <begin position="110"/>
        <end position="122"/>
    </location>
</feature>
<sequence length="151" mass="17484">MESHNSNEDGFKSSAGKRKFHIDLNKFPDIEDSFEVESETIEHSLDSTTTVEEIVEESDIEGEDEGRQPIIRRKMQIWNEKDAKEITEVNSRDGSHSTSGSLDMIDNLHELNKDAEEELNKDAEEEEPFSLEREAVKDEVMNVLRIYFHRV</sequence>
<organism evidence="2 3">
    <name type="scientific">Vicia faba</name>
    <name type="common">Broad bean</name>
    <name type="synonym">Faba vulgaris</name>
    <dbReference type="NCBI Taxonomy" id="3906"/>
    <lineage>
        <taxon>Eukaryota</taxon>
        <taxon>Viridiplantae</taxon>
        <taxon>Streptophyta</taxon>
        <taxon>Embryophyta</taxon>
        <taxon>Tracheophyta</taxon>
        <taxon>Spermatophyta</taxon>
        <taxon>Magnoliopsida</taxon>
        <taxon>eudicotyledons</taxon>
        <taxon>Gunneridae</taxon>
        <taxon>Pentapetalae</taxon>
        <taxon>rosids</taxon>
        <taxon>fabids</taxon>
        <taxon>Fabales</taxon>
        <taxon>Fabaceae</taxon>
        <taxon>Papilionoideae</taxon>
        <taxon>50 kb inversion clade</taxon>
        <taxon>NPAAA clade</taxon>
        <taxon>Hologalegina</taxon>
        <taxon>IRL clade</taxon>
        <taxon>Fabeae</taxon>
        <taxon>Vicia</taxon>
    </lineage>
</organism>
<name>A0AAV0ZXX9_VICFA</name>